<dbReference type="PANTHER" id="PTHR47331:SF5">
    <property type="entry name" value="RIBONUCLEASE H"/>
    <property type="match status" value="1"/>
</dbReference>
<dbReference type="OrthoDB" id="7692148at2759"/>
<proteinExistence type="predicted"/>
<name>A0A3L8DYA9_OOCBI</name>
<organism evidence="2">
    <name type="scientific">Ooceraea biroi</name>
    <name type="common">Clonal raider ant</name>
    <name type="synonym">Cerapachys biroi</name>
    <dbReference type="NCBI Taxonomy" id="2015173"/>
    <lineage>
        <taxon>Eukaryota</taxon>
        <taxon>Metazoa</taxon>
        <taxon>Ecdysozoa</taxon>
        <taxon>Arthropoda</taxon>
        <taxon>Hexapoda</taxon>
        <taxon>Insecta</taxon>
        <taxon>Pterygota</taxon>
        <taxon>Neoptera</taxon>
        <taxon>Endopterygota</taxon>
        <taxon>Hymenoptera</taxon>
        <taxon>Apocrita</taxon>
        <taxon>Aculeata</taxon>
        <taxon>Formicoidea</taxon>
        <taxon>Formicidae</taxon>
        <taxon>Dorylinae</taxon>
        <taxon>Ooceraea</taxon>
    </lineage>
</organism>
<feature type="region of interest" description="Disordered" evidence="1">
    <location>
        <begin position="393"/>
        <end position="424"/>
    </location>
</feature>
<reference evidence="2" key="1">
    <citation type="journal article" date="2018" name="Genome Res.">
        <title>The genomic architecture and molecular evolution of ant odorant receptors.</title>
        <authorList>
            <person name="McKenzie S.K."/>
            <person name="Kronauer D.J.C."/>
        </authorList>
    </citation>
    <scope>NUCLEOTIDE SEQUENCE [LARGE SCALE GENOMIC DNA]</scope>
    <source>
        <strain evidence="2">Clonal line C1</strain>
    </source>
</reference>
<feature type="compositionally biased region" description="Polar residues" evidence="1">
    <location>
        <begin position="396"/>
        <end position="422"/>
    </location>
</feature>
<evidence type="ECO:0000313" key="2">
    <source>
        <dbReference type="EMBL" id="RLU24798.1"/>
    </source>
</evidence>
<dbReference type="InterPro" id="IPR005312">
    <property type="entry name" value="DUF1759"/>
</dbReference>
<gene>
    <name evidence="2" type="ORF">DMN91_002888</name>
</gene>
<dbReference type="Proteomes" id="UP000279307">
    <property type="component" value="Chromosome 3"/>
</dbReference>
<accession>A0A3L8DYA9</accession>
<dbReference type="PANTHER" id="PTHR47331">
    <property type="entry name" value="PHD-TYPE DOMAIN-CONTAINING PROTEIN"/>
    <property type="match status" value="1"/>
</dbReference>
<dbReference type="EMBL" id="QOIP01000003">
    <property type="protein sequence ID" value="RLU24798.1"/>
    <property type="molecule type" value="Genomic_DNA"/>
</dbReference>
<protein>
    <submittedName>
        <fullName evidence="2">Uncharacterized protein</fullName>
    </submittedName>
</protein>
<evidence type="ECO:0000256" key="1">
    <source>
        <dbReference type="SAM" id="MobiDB-lite"/>
    </source>
</evidence>
<comment type="caution">
    <text evidence="2">The sequence shown here is derived from an EMBL/GenBank/DDBJ whole genome shotgun (WGS) entry which is preliminary data.</text>
</comment>
<reference evidence="2" key="2">
    <citation type="submission" date="2018-07" db="EMBL/GenBank/DDBJ databases">
        <authorList>
            <person name="Mckenzie S.K."/>
            <person name="Kronauer D.J.C."/>
        </authorList>
    </citation>
    <scope>NUCLEOTIDE SEQUENCE</scope>
    <source>
        <strain evidence="2">Clonal line C1</strain>
    </source>
</reference>
<dbReference type="AlphaFoldDB" id="A0A3L8DYA9"/>
<dbReference type="Pfam" id="PF03564">
    <property type="entry name" value="DUF1759"/>
    <property type="match status" value="1"/>
</dbReference>
<sequence>MAHLDNFVDRQHQLFGVISRAVENLKKLGASKTNRDNVQSRIEALKANWEKFQSNHESTFRSSTSEDRKLPYFRDDIYAQCEEEFMSAYGSMLNTLENFDPTATHNTSSADASLNAATVSRSRRLPRIDVPKFYGEYSQWPHFRDLFVSIIIENSDVSAVKKLHYLKMSLSGDPAQHLKNIAISGDNFTRAWTSLVERYNNKRILINAQLSSLFTIRKVKTENPADLKRLIGDLKESLGALKTLGCPVRQWDLIIIFMMVRKLDSESLKEWEKNLGAQPTPPSFAEFETFLVNRLCTLEALENSLPRKQPNSSNPSRTSLSARAHTAAAREQKCALCSAEHYISSCPNYPEKTTDQRREVVTSKGLCFNCLGPHPIKTCRNSKRCRTCRNHHHTTLHPQTSDLHSAATPSTSPPANFASVSSAHARVLPESHGAPLRETEQGSPVRSHLASRAPTLLAIALVNVLSRRTEPVLLRALLDQGSEVSFISESAVQLLKLPRRCVSTPIIGIRARRNSVSNGSVSLTLRSRINPTISLDLEVLVLPQLTALLPTAQLEHRQWSHLQDLSLADPNFTSPGKIDLLLGADIYAQILEKGLRRGEVGTPIAQKTSLG</sequence>